<evidence type="ECO:0000313" key="3">
    <source>
        <dbReference type="Proteomes" id="UP000789405"/>
    </source>
</evidence>
<accession>A0A9N9ITU0</accession>
<organism evidence="2 3">
    <name type="scientific">Dentiscutata erythropus</name>
    <dbReference type="NCBI Taxonomy" id="1348616"/>
    <lineage>
        <taxon>Eukaryota</taxon>
        <taxon>Fungi</taxon>
        <taxon>Fungi incertae sedis</taxon>
        <taxon>Mucoromycota</taxon>
        <taxon>Glomeromycotina</taxon>
        <taxon>Glomeromycetes</taxon>
        <taxon>Diversisporales</taxon>
        <taxon>Gigasporaceae</taxon>
        <taxon>Dentiscutata</taxon>
    </lineage>
</organism>
<dbReference type="OrthoDB" id="2336911at2759"/>
<dbReference type="Proteomes" id="UP000789405">
    <property type="component" value="Unassembled WGS sequence"/>
</dbReference>
<dbReference type="InterPro" id="IPR018289">
    <property type="entry name" value="MULE_transposase_dom"/>
</dbReference>
<dbReference type="PANTHER" id="PTHR47718">
    <property type="entry name" value="OS01G0519700 PROTEIN"/>
    <property type="match status" value="1"/>
</dbReference>
<dbReference type="EMBL" id="CAJVPY010014430">
    <property type="protein sequence ID" value="CAG8746529.1"/>
    <property type="molecule type" value="Genomic_DNA"/>
</dbReference>
<gene>
    <name evidence="2" type="ORF">DERYTH_LOCUS16483</name>
</gene>
<proteinExistence type="predicted"/>
<reference evidence="2" key="1">
    <citation type="submission" date="2021-06" db="EMBL/GenBank/DDBJ databases">
        <authorList>
            <person name="Kallberg Y."/>
            <person name="Tangrot J."/>
            <person name="Rosling A."/>
        </authorList>
    </citation>
    <scope>NUCLEOTIDE SEQUENCE</scope>
    <source>
        <strain evidence="2">MA453B</strain>
    </source>
</reference>
<protein>
    <submittedName>
        <fullName evidence="2">4732_t:CDS:1</fullName>
    </submittedName>
</protein>
<dbReference type="Pfam" id="PF10551">
    <property type="entry name" value="MULE"/>
    <property type="match status" value="1"/>
</dbReference>
<sequence>MSSLNYHEQTNNLGLFYYMSDPFEQDFSGLEVSNNLEQNQGFRVDLPLVIRNHQAINSKNKRGNLLLVDYNSQSFSSENETDLQNSLSNDESNESFTLLIKKIVDINKQCEWSSATINCQWHINFNNHKGTTKIVCTSFVDSHNHELNSLITQMAPCFRKLTKEMIKDIEFYTYSTEVVNNFTCSRIVAQVLLKDKTQASFEWVLEQLNIATNEITSKTIYSNADPAMDTALQNIWPHTHHSHCIFHMNNNFIKKIKPSWVNNSMNIIDFFVVLGINWLNEEANYARINEQKNTNPTIGLPHVMNKYFSTIDSLIQEYLTLHNKSFPEPDNIIEYSRWYKNNISEDENLIALLLSIRLCESNQNLLPENNNCTINFRYLAQFRVSNVFTPVLKKSVNEKNCWSKGYGRSKKALNLMIRLNCDNEFLQIIEGFILAKTRKLQQIEDKQAIEEEEFDENMIEEQVKVANLFVTKRWGRPPKRFKDALENITNSQNLQNFKSALTNNEPKKRKNKCANCGNYGYNVRTCPT</sequence>
<evidence type="ECO:0000313" key="2">
    <source>
        <dbReference type="EMBL" id="CAG8746529.1"/>
    </source>
</evidence>
<keyword evidence="3" id="KW-1185">Reference proteome</keyword>
<feature type="domain" description="MULE transposase" evidence="1">
    <location>
        <begin position="186"/>
        <end position="251"/>
    </location>
</feature>
<dbReference type="AlphaFoldDB" id="A0A9N9ITU0"/>
<name>A0A9N9ITU0_9GLOM</name>
<dbReference type="PANTHER" id="PTHR47718:SF8">
    <property type="entry name" value="PROTEIN FAR1-RELATED SEQUENCE"/>
    <property type="match status" value="1"/>
</dbReference>
<evidence type="ECO:0000259" key="1">
    <source>
        <dbReference type="Pfam" id="PF10551"/>
    </source>
</evidence>
<comment type="caution">
    <text evidence="2">The sequence shown here is derived from an EMBL/GenBank/DDBJ whole genome shotgun (WGS) entry which is preliminary data.</text>
</comment>